<reference evidence="1" key="2">
    <citation type="journal article" date="2015" name="Data Brief">
        <title>Shoot transcriptome of the giant reed, Arundo donax.</title>
        <authorList>
            <person name="Barrero R.A."/>
            <person name="Guerrero F.D."/>
            <person name="Moolhuijzen P."/>
            <person name="Goolsby J.A."/>
            <person name="Tidwell J."/>
            <person name="Bellgard S.E."/>
            <person name="Bellgard M.I."/>
        </authorList>
    </citation>
    <scope>NUCLEOTIDE SEQUENCE</scope>
    <source>
        <tissue evidence="1">Shoot tissue taken approximately 20 cm above the soil surface</tissue>
    </source>
</reference>
<name>A0A0A9B8P8_ARUDO</name>
<evidence type="ECO:0000313" key="1">
    <source>
        <dbReference type="EMBL" id="JAD59701.1"/>
    </source>
</evidence>
<reference evidence="1" key="1">
    <citation type="submission" date="2014-09" db="EMBL/GenBank/DDBJ databases">
        <authorList>
            <person name="Magalhaes I.L.F."/>
            <person name="Oliveira U."/>
            <person name="Santos F.R."/>
            <person name="Vidigal T.H.D.A."/>
            <person name="Brescovit A.D."/>
            <person name="Santos A.J."/>
        </authorList>
    </citation>
    <scope>NUCLEOTIDE SEQUENCE</scope>
    <source>
        <tissue evidence="1">Shoot tissue taken approximately 20 cm above the soil surface</tissue>
    </source>
</reference>
<sequence>MLLQHFYPYHKGYMSACHLISVLKVQLGSFDFALQVRSLLGS</sequence>
<protein>
    <submittedName>
        <fullName evidence="1">Uncharacterized protein</fullName>
    </submittedName>
</protein>
<dbReference type="EMBL" id="GBRH01238194">
    <property type="protein sequence ID" value="JAD59701.1"/>
    <property type="molecule type" value="Transcribed_RNA"/>
</dbReference>
<organism evidence="1">
    <name type="scientific">Arundo donax</name>
    <name type="common">Giant reed</name>
    <name type="synonym">Donax arundinaceus</name>
    <dbReference type="NCBI Taxonomy" id="35708"/>
    <lineage>
        <taxon>Eukaryota</taxon>
        <taxon>Viridiplantae</taxon>
        <taxon>Streptophyta</taxon>
        <taxon>Embryophyta</taxon>
        <taxon>Tracheophyta</taxon>
        <taxon>Spermatophyta</taxon>
        <taxon>Magnoliopsida</taxon>
        <taxon>Liliopsida</taxon>
        <taxon>Poales</taxon>
        <taxon>Poaceae</taxon>
        <taxon>PACMAD clade</taxon>
        <taxon>Arundinoideae</taxon>
        <taxon>Arundineae</taxon>
        <taxon>Arundo</taxon>
    </lineage>
</organism>
<accession>A0A0A9B8P8</accession>
<dbReference type="AlphaFoldDB" id="A0A0A9B8P8"/>
<proteinExistence type="predicted"/>